<dbReference type="GeneID" id="303297571"/>
<dbReference type="InterPro" id="IPR002575">
    <property type="entry name" value="Aminoglycoside_PTrfase"/>
</dbReference>
<name>A0ABW0FG13_9MICO</name>
<sequence>MDDVARALEIAASLGVEGIRAEALPGGNQNHVVRVRSVDDDIVVRFARAPERSGDPFDVEAWCLRATARSGVRTSDLVARGRLEGLSYLVASYVPGEPAAPEDLQGWEAIGEFTSALRGISTRDAPDALFSRFGRDLDAAWEQHLVYNLASLEPDDPLISLGVYPRSRRCELRDVVVSVSTRKLPQGVIHGDAAHRNLLRDGGIYTVIDWGAASVGPVMWGDLERIFRWHRLGDKESPVSDAAWECVLEGAGLSRTEAEPVVRDLAAVHALDVVRWAIDIRPDRLDEIVADSRDVLAAMIFTPERSRS</sequence>
<dbReference type="EMBL" id="JBHSLN010000020">
    <property type="protein sequence ID" value="MFC5297265.1"/>
    <property type="molecule type" value="Genomic_DNA"/>
</dbReference>
<dbReference type="Pfam" id="PF01636">
    <property type="entry name" value="APH"/>
    <property type="match status" value="1"/>
</dbReference>
<dbReference type="Gene3D" id="3.30.200.150">
    <property type="match status" value="1"/>
</dbReference>
<dbReference type="SUPFAM" id="SSF56112">
    <property type="entry name" value="Protein kinase-like (PK-like)"/>
    <property type="match status" value="1"/>
</dbReference>
<evidence type="ECO:0000313" key="2">
    <source>
        <dbReference type="EMBL" id="MFC5297265.1"/>
    </source>
</evidence>
<organism evidence="2 3">
    <name type="scientific">Brachybacterium tyrofermentans</name>
    <dbReference type="NCBI Taxonomy" id="47848"/>
    <lineage>
        <taxon>Bacteria</taxon>
        <taxon>Bacillati</taxon>
        <taxon>Actinomycetota</taxon>
        <taxon>Actinomycetes</taxon>
        <taxon>Micrococcales</taxon>
        <taxon>Dermabacteraceae</taxon>
        <taxon>Brachybacterium</taxon>
    </lineage>
</organism>
<dbReference type="Proteomes" id="UP001595937">
    <property type="component" value="Unassembled WGS sequence"/>
</dbReference>
<dbReference type="InterPro" id="IPR011009">
    <property type="entry name" value="Kinase-like_dom_sf"/>
</dbReference>
<comment type="caution">
    <text evidence="2">The sequence shown here is derived from an EMBL/GenBank/DDBJ whole genome shotgun (WGS) entry which is preliminary data.</text>
</comment>
<feature type="domain" description="Aminoglycoside phosphotransferase" evidence="1">
    <location>
        <begin position="22"/>
        <end position="219"/>
    </location>
</feature>
<reference evidence="3" key="1">
    <citation type="journal article" date="2019" name="Int. J. Syst. Evol. Microbiol.">
        <title>The Global Catalogue of Microorganisms (GCM) 10K type strain sequencing project: providing services to taxonomists for standard genome sequencing and annotation.</title>
        <authorList>
            <consortium name="The Broad Institute Genomics Platform"/>
            <consortium name="The Broad Institute Genome Sequencing Center for Infectious Disease"/>
            <person name="Wu L."/>
            <person name="Ma J."/>
        </authorList>
    </citation>
    <scope>NUCLEOTIDE SEQUENCE [LARGE SCALE GENOMIC DNA]</scope>
    <source>
        <strain evidence="3">CGMCC 1.16455</strain>
    </source>
</reference>
<proteinExistence type="predicted"/>
<dbReference type="Gene3D" id="3.90.1200.10">
    <property type="match status" value="1"/>
</dbReference>
<dbReference type="RefSeq" id="WP_343924301.1">
    <property type="nucleotide sequence ID" value="NZ_BAAAIR010000038.1"/>
</dbReference>
<accession>A0ABW0FG13</accession>
<gene>
    <name evidence="2" type="ORF">ACFPK8_07045</name>
</gene>
<keyword evidence="3" id="KW-1185">Reference proteome</keyword>
<evidence type="ECO:0000313" key="3">
    <source>
        <dbReference type="Proteomes" id="UP001595937"/>
    </source>
</evidence>
<evidence type="ECO:0000259" key="1">
    <source>
        <dbReference type="Pfam" id="PF01636"/>
    </source>
</evidence>
<protein>
    <submittedName>
        <fullName evidence="2">Phosphotransferase</fullName>
    </submittedName>
</protein>